<feature type="compositionally biased region" description="Basic residues" evidence="1">
    <location>
        <begin position="90"/>
        <end position="104"/>
    </location>
</feature>
<gene>
    <name evidence="2" type="ORF">F0Q01_07780</name>
</gene>
<organism evidence="2 3">
    <name type="scientific">Pseudobutyrivibrio xylanivorans</name>
    <dbReference type="NCBI Taxonomy" id="185007"/>
    <lineage>
        <taxon>Bacteria</taxon>
        <taxon>Bacillati</taxon>
        <taxon>Bacillota</taxon>
        <taxon>Clostridia</taxon>
        <taxon>Lachnospirales</taxon>
        <taxon>Lachnospiraceae</taxon>
        <taxon>Pseudobutyrivibrio</taxon>
    </lineage>
</organism>
<reference evidence="2 3" key="1">
    <citation type="submission" date="2019-09" db="EMBL/GenBank/DDBJ databases">
        <authorList>
            <person name="Pidcock S.E."/>
            <person name="Huws S.A."/>
        </authorList>
    </citation>
    <scope>NUCLEOTIDE SEQUENCE [LARGE SCALE GENOMIC DNA]</scope>
    <source>
        <strain evidence="2 3">MZ8</strain>
    </source>
</reference>
<feature type="region of interest" description="Disordered" evidence="1">
    <location>
        <begin position="85"/>
        <end position="104"/>
    </location>
</feature>
<dbReference type="Proteomes" id="UP000473091">
    <property type="component" value="Unassembled WGS sequence"/>
</dbReference>
<reference evidence="2 3" key="2">
    <citation type="submission" date="2020-03" db="EMBL/GenBank/DDBJ databases">
        <title>Investigating the evolutionary divergence of the Butyrivibrio group.</title>
        <authorList>
            <person name="Skvortsov T."/>
            <person name="Santos F.G."/>
            <person name="Ting K.S."/>
            <person name="Creevey C.J."/>
        </authorList>
    </citation>
    <scope>NUCLEOTIDE SEQUENCE [LARGE SCALE GENOMIC DNA]</scope>
    <source>
        <strain evidence="2 3">MZ8</strain>
    </source>
</reference>
<dbReference type="EMBL" id="VTVE01000002">
    <property type="protein sequence ID" value="NEX01777.1"/>
    <property type="molecule type" value="Genomic_DNA"/>
</dbReference>
<dbReference type="AlphaFoldDB" id="A0A6M0LIP7"/>
<comment type="caution">
    <text evidence="2">The sequence shown here is derived from an EMBL/GenBank/DDBJ whole genome shotgun (WGS) entry which is preliminary data.</text>
</comment>
<evidence type="ECO:0000313" key="2">
    <source>
        <dbReference type="EMBL" id="NEX01777.1"/>
    </source>
</evidence>
<sequence length="104" mass="12309">MKNKVSLETEKMINEAVNKIAESTLQKEFLQLAIEENSQSFWGKTISDIFRKFKEWLFKSRGLEVVEKTKTSIYERLKEAQKIADEHNAQRKIKPKKKEHGLER</sequence>
<name>A0A6M0LIP7_PSEXY</name>
<accession>A0A6M0LIP7</accession>
<dbReference type="RefSeq" id="WP_090487964.1">
    <property type="nucleotide sequence ID" value="NZ_VTVE01000002.1"/>
</dbReference>
<evidence type="ECO:0000313" key="3">
    <source>
        <dbReference type="Proteomes" id="UP000473091"/>
    </source>
</evidence>
<proteinExistence type="predicted"/>
<protein>
    <submittedName>
        <fullName evidence="2">Uncharacterized protein</fullName>
    </submittedName>
</protein>
<evidence type="ECO:0000256" key="1">
    <source>
        <dbReference type="SAM" id="MobiDB-lite"/>
    </source>
</evidence>